<dbReference type="Pfam" id="PF07714">
    <property type="entry name" value="PK_Tyr_Ser-Thr"/>
    <property type="match status" value="1"/>
</dbReference>
<protein>
    <submittedName>
        <fullName evidence="6">Serine/threonine-protein kinase cx32</fullName>
    </submittedName>
</protein>
<evidence type="ECO:0000259" key="5">
    <source>
        <dbReference type="PROSITE" id="PS50011"/>
    </source>
</evidence>
<keyword evidence="2" id="KW-1003">Cell membrane</keyword>
<dbReference type="PROSITE" id="PS50011">
    <property type="entry name" value="PROTEIN_KINASE_DOM"/>
    <property type="match status" value="1"/>
</dbReference>
<dbReference type="PANTHER" id="PTHR45621">
    <property type="entry name" value="OS01G0588500 PROTEIN-RELATED"/>
    <property type="match status" value="1"/>
</dbReference>
<evidence type="ECO:0000256" key="2">
    <source>
        <dbReference type="ARBA" id="ARBA00022475"/>
    </source>
</evidence>
<dbReference type="AlphaFoldDB" id="A0A2P2JQY2"/>
<dbReference type="GO" id="GO:0005524">
    <property type="term" value="F:ATP binding"/>
    <property type="evidence" value="ECO:0007669"/>
    <property type="project" value="UniProtKB-UniRule"/>
</dbReference>
<dbReference type="SUPFAM" id="SSF56112">
    <property type="entry name" value="Protein kinase-like (PK-like)"/>
    <property type="match status" value="1"/>
</dbReference>
<keyword evidence="6" id="KW-0418">Kinase</keyword>
<feature type="compositionally biased region" description="Polar residues" evidence="4">
    <location>
        <begin position="371"/>
        <end position="386"/>
    </location>
</feature>
<accession>A0A2P2JQY2</accession>
<keyword evidence="3" id="KW-0547">Nucleotide-binding</keyword>
<evidence type="ECO:0000256" key="1">
    <source>
        <dbReference type="ARBA" id="ARBA00004236"/>
    </source>
</evidence>
<keyword evidence="6" id="KW-0808">Transferase</keyword>
<dbReference type="EMBL" id="GGEC01015393">
    <property type="protein sequence ID" value="MBW95876.1"/>
    <property type="molecule type" value="Transcribed_RNA"/>
</dbReference>
<dbReference type="GO" id="GO:0005886">
    <property type="term" value="C:plasma membrane"/>
    <property type="evidence" value="ECO:0007669"/>
    <property type="project" value="UniProtKB-SubCell"/>
</dbReference>
<dbReference type="Gene3D" id="1.10.510.10">
    <property type="entry name" value="Transferase(Phosphotransferase) domain 1"/>
    <property type="match status" value="1"/>
</dbReference>
<evidence type="ECO:0000256" key="3">
    <source>
        <dbReference type="PROSITE-ProRule" id="PRU10141"/>
    </source>
</evidence>
<name>A0A2P2JQY2_RHIMU</name>
<feature type="domain" description="Protein kinase" evidence="5">
    <location>
        <begin position="107"/>
        <end position="398"/>
    </location>
</feature>
<feature type="region of interest" description="Disordered" evidence="4">
    <location>
        <begin position="41"/>
        <end position="71"/>
    </location>
</feature>
<dbReference type="FunFam" id="1.10.510.10:FF:000095">
    <property type="entry name" value="protein STRUBBELIG-RECEPTOR FAMILY 8"/>
    <property type="match status" value="1"/>
</dbReference>
<reference evidence="6" key="1">
    <citation type="submission" date="2018-02" db="EMBL/GenBank/DDBJ databases">
        <title>Rhizophora mucronata_Transcriptome.</title>
        <authorList>
            <person name="Meera S.P."/>
            <person name="Sreeshan A."/>
            <person name="Augustine A."/>
        </authorList>
    </citation>
    <scope>NUCLEOTIDE SEQUENCE</scope>
    <source>
        <tissue evidence="6">Leaf</tissue>
    </source>
</reference>
<dbReference type="InterPro" id="IPR011009">
    <property type="entry name" value="Kinase-like_dom_sf"/>
</dbReference>
<dbReference type="InterPro" id="IPR000719">
    <property type="entry name" value="Prot_kinase_dom"/>
</dbReference>
<dbReference type="PROSITE" id="PS00107">
    <property type="entry name" value="PROTEIN_KINASE_ATP"/>
    <property type="match status" value="1"/>
</dbReference>
<evidence type="ECO:0000256" key="4">
    <source>
        <dbReference type="SAM" id="MobiDB-lite"/>
    </source>
</evidence>
<sequence>MGNCLRSGSPTASNDHHHCSIPTFAYGSSTVYSAAESRFSETVSDGNSDSNTVYTSAKSHSSETVAKGNEGRNPFVQNARAAVGLNEALSNLKAFTFGQLKTATGNFKKQNLLGEGGFGKVFNGWIDERTFAPSKPGSGMVVAVKKMKLQSLDQLGEWESEVSFFGSLSHPNLIKLLGFCSENVKKTRELLLVYEFTPNGSLADHLFTSLFMKNPATEPLSWNLRLKIAIGAARGMAFLHMSQVIHKAFIPSNILLDGNYNAKISGFGLAREGPTEGHSPGTTRVIGTNGYAAPEYIATGRLYVKSDVYCFGVVLLEMMTGLRAIDIKRPDRQKYLVDWLKPILTNTEGPKDIMDVRMKGQYSSEAMSRAAQITSRCLEQDPSSRPSMDEVSQALEQIESIKERPQ</sequence>
<comment type="subcellular location">
    <subcellularLocation>
        <location evidence="1">Cell membrane</location>
    </subcellularLocation>
</comment>
<keyword evidence="2" id="KW-0472">Membrane</keyword>
<feature type="region of interest" description="Disordered" evidence="4">
    <location>
        <begin position="371"/>
        <end position="406"/>
    </location>
</feature>
<dbReference type="InterPro" id="IPR050823">
    <property type="entry name" value="Plant_Ser_Thr_Prot_Kinase"/>
</dbReference>
<dbReference type="GO" id="GO:0004672">
    <property type="term" value="F:protein kinase activity"/>
    <property type="evidence" value="ECO:0007669"/>
    <property type="project" value="InterPro"/>
</dbReference>
<dbReference type="Gene3D" id="3.30.200.20">
    <property type="entry name" value="Phosphorylase Kinase, domain 1"/>
    <property type="match status" value="1"/>
</dbReference>
<dbReference type="InterPro" id="IPR017441">
    <property type="entry name" value="Protein_kinase_ATP_BS"/>
</dbReference>
<dbReference type="InterPro" id="IPR001245">
    <property type="entry name" value="Ser-Thr/Tyr_kinase_cat_dom"/>
</dbReference>
<proteinExistence type="predicted"/>
<feature type="binding site" evidence="3">
    <location>
        <position position="146"/>
    </location>
    <ligand>
        <name>ATP</name>
        <dbReference type="ChEBI" id="CHEBI:30616"/>
    </ligand>
</feature>
<feature type="compositionally biased region" description="Polar residues" evidence="4">
    <location>
        <begin position="41"/>
        <end position="64"/>
    </location>
</feature>
<evidence type="ECO:0000313" key="6">
    <source>
        <dbReference type="EMBL" id="MBW95876.1"/>
    </source>
</evidence>
<organism evidence="6">
    <name type="scientific">Rhizophora mucronata</name>
    <name type="common">Asiatic mangrove</name>
    <dbReference type="NCBI Taxonomy" id="61149"/>
    <lineage>
        <taxon>Eukaryota</taxon>
        <taxon>Viridiplantae</taxon>
        <taxon>Streptophyta</taxon>
        <taxon>Embryophyta</taxon>
        <taxon>Tracheophyta</taxon>
        <taxon>Spermatophyta</taxon>
        <taxon>Magnoliopsida</taxon>
        <taxon>eudicotyledons</taxon>
        <taxon>Gunneridae</taxon>
        <taxon>Pentapetalae</taxon>
        <taxon>rosids</taxon>
        <taxon>fabids</taxon>
        <taxon>Malpighiales</taxon>
        <taxon>Rhizophoraceae</taxon>
        <taxon>Rhizophora</taxon>
    </lineage>
</organism>
<keyword evidence="3" id="KW-0067">ATP-binding</keyword>